<evidence type="ECO:0000256" key="1">
    <source>
        <dbReference type="PIRSR" id="PIRSR005902-1"/>
    </source>
</evidence>
<accession>A0A6N3E7M6</accession>
<dbReference type="AlphaFoldDB" id="A0A6N3E7M6"/>
<dbReference type="InterPro" id="IPR001130">
    <property type="entry name" value="TatD-like"/>
</dbReference>
<reference evidence="3" key="1">
    <citation type="submission" date="2019-11" db="EMBL/GenBank/DDBJ databases">
        <authorList>
            <person name="Feng L."/>
        </authorList>
    </citation>
    <scope>NUCLEOTIDE SEQUENCE</scope>
    <source>
        <strain evidence="3">ElentaLFYP107</strain>
    </source>
</reference>
<dbReference type="SUPFAM" id="SSF51556">
    <property type="entry name" value="Metallo-dependent hydrolases"/>
    <property type="match status" value="1"/>
</dbReference>
<feature type="binding site" evidence="1">
    <location>
        <position position="180"/>
    </location>
    <ligand>
        <name>a divalent metal cation</name>
        <dbReference type="ChEBI" id="CHEBI:60240"/>
        <label>2</label>
    </ligand>
</feature>
<evidence type="ECO:0000313" key="3">
    <source>
        <dbReference type="EMBL" id="VYU36692.1"/>
    </source>
</evidence>
<dbReference type="GO" id="GO:0016788">
    <property type="term" value="F:hydrolase activity, acting on ester bonds"/>
    <property type="evidence" value="ECO:0007669"/>
    <property type="project" value="InterPro"/>
</dbReference>
<dbReference type="InterPro" id="IPR032466">
    <property type="entry name" value="Metal_Hydrolase"/>
</dbReference>
<dbReference type="GO" id="GO:0046872">
    <property type="term" value="F:metal ion binding"/>
    <property type="evidence" value="ECO:0007669"/>
    <property type="project" value="UniProtKB-KW"/>
</dbReference>
<dbReference type="Pfam" id="PF01026">
    <property type="entry name" value="TatD_DNase"/>
    <property type="match status" value="1"/>
</dbReference>
<proteinExistence type="predicted"/>
<feature type="region of interest" description="Disordered" evidence="2">
    <location>
        <begin position="1"/>
        <end position="48"/>
    </location>
</feature>
<dbReference type="EMBL" id="CACRTT010000023">
    <property type="protein sequence ID" value="VYU36692.1"/>
    <property type="molecule type" value="Genomic_DNA"/>
</dbReference>
<keyword evidence="1" id="KW-0479">Metal-binding</keyword>
<dbReference type="PANTHER" id="PTHR46124">
    <property type="entry name" value="D-AMINOACYL-TRNA DEACYLASE"/>
    <property type="match status" value="1"/>
</dbReference>
<keyword evidence="3" id="KW-0378">Hydrolase</keyword>
<dbReference type="Gene3D" id="3.20.20.140">
    <property type="entry name" value="Metal-dependent hydrolases"/>
    <property type="match status" value="1"/>
</dbReference>
<feature type="binding site" evidence="1">
    <location>
        <position position="143"/>
    </location>
    <ligand>
        <name>a divalent metal cation</name>
        <dbReference type="ChEBI" id="CHEBI:60240"/>
        <label>1</label>
    </ligand>
</feature>
<dbReference type="PIRSF" id="PIRSF005902">
    <property type="entry name" value="DNase_TatD"/>
    <property type="match status" value="1"/>
</dbReference>
<gene>
    <name evidence="3" type="primary">yjjV</name>
    <name evidence="3" type="ORF">ELLFYP107_00298</name>
</gene>
<feature type="binding site" evidence="1">
    <location>
        <position position="206"/>
    </location>
    <ligand>
        <name>a divalent metal cation</name>
        <dbReference type="ChEBI" id="CHEBI:60240"/>
        <label>2</label>
    </ligand>
</feature>
<name>A0A6N3E7M6_EGGLN</name>
<protein>
    <submittedName>
        <fullName evidence="3">Putative deoxyribonuclease YjjV</fullName>
        <ecNumber evidence="3">3.1.21.-</ecNumber>
    </submittedName>
</protein>
<dbReference type="EC" id="3.1.21.-" evidence="3"/>
<dbReference type="PANTHER" id="PTHR46124:SF2">
    <property type="entry name" value="D-AMINOACYL-TRNA DEACYLASE"/>
    <property type="match status" value="1"/>
</dbReference>
<feature type="binding site" evidence="1">
    <location>
        <position position="61"/>
    </location>
    <ligand>
        <name>a divalent metal cation</name>
        <dbReference type="ChEBI" id="CHEBI:60240"/>
        <label>1</label>
    </ligand>
</feature>
<evidence type="ECO:0000256" key="2">
    <source>
        <dbReference type="SAM" id="MobiDB-lite"/>
    </source>
</evidence>
<feature type="binding site" evidence="1">
    <location>
        <position position="254"/>
    </location>
    <ligand>
        <name>a divalent metal cation</name>
        <dbReference type="ChEBI" id="CHEBI:60240"/>
        <label>1</label>
    </ligand>
</feature>
<sequence length="305" mass="32731">MTSEAPRLGRAHPPADRPEPAAYPTEPSEPVQRPSCHPGRSAQRGVEGSRAASASALFDLHCHLDFDPDTRAAAQVLAELGMGAFSTTVTPEGYERARGLLEPFGNVRVGLGLHPWWIADGRLGPQDVALFERLAKDERFIGEVGLDFGRDRAETRDAQVAAFERVARACAGGGKVLSIHAVKAAGEALDVLERAGALVGNACIFHWFSGASDELQRAVRAGCFFSINPRMLASKRGRAYAQAVPAERLLLETDAPSQAGERYDAPAEAARLAAMLEALADLRRTPRDDLAARIARTSRQLFASA</sequence>
<organism evidence="3">
    <name type="scientific">Eggerthella lenta</name>
    <name type="common">Eubacterium lentum</name>
    <dbReference type="NCBI Taxonomy" id="84112"/>
    <lineage>
        <taxon>Bacteria</taxon>
        <taxon>Bacillati</taxon>
        <taxon>Actinomycetota</taxon>
        <taxon>Coriobacteriia</taxon>
        <taxon>Eggerthellales</taxon>
        <taxon>Eggerthellaceae</taxon>
        <taxon>Eggerthella</taxon>
    </lineage>
</organism>
<feature type="binding site" evidence="1">
    <location>
        <position position="63"/>
    </location>
    <ligand>
        <name>a divalent metal cation</name>
        <dbReference type="ChEBI" id="CHEBI:60240"/>
        <label>1</label>
    </ligand>
</feature>
<dbReference type="CDD" id="cd01310">
    <property type="entry name" value="TatD_DNAse"/>
    <property type="match status" value="1"/>
</dbReference>